<reference evidence="1 2" key="1">
    <citation type="submission" date="2018-12" db="EMBL/GenBank/DDBJ databases">
        <authorList>
            <person name="Yang Y."/>
        </authorList>
    </citation>
    <scope>NUCLEOTIDE SEQUENCE [LARGE SCALE GENOMIC DNA]</scope>
    <source>
        <strain evidence="1 2">L-25-5w-1</strain>
    </source>
</reference>
<dbReference type="Proteomes" id="UP000277007">
    <property type="component" value="Unassembled WGS sequence"/>
</dbReference>
<protein>
    <submittedName>
        <fullName evidence="1">Uncharacterized protein</fullName>
    </submittedName>
</protein>
<dbReference type="Pfam" id="PF19456">
    <property type="entry name" value="MobI"/>
    <property type="match status" value="1"/>
</dbReference>
<accession>A0A431VAV9</accession>
<evidence type="ECO:0000313" key="2">
    <source>
        <dbReference type="Proteomes" id="UP000277007"/>
    </source>
</evidence>
<organism evidence="1 2">
    <name type="scientific">Azospirillum griseum</name>
    <dbReference type="NCBI Taxonomy" id="2496639"/>
    <lineage>
        <taxon>Bacteria</taxon>
        <taxon>Pseudomonadati</taxon>
        <taxon>Pseudomonadota</taxon>
        <taxon>Alphaproteobacteria</taxon>
        <taxon>Rhodospirillales</taxon>
        <taxon>Azospirillaceae</taxon>
        <taxon>Azospirillum</taxon>
    </lineage>
</organism>
<evidence type="ECO:0000313" key="1">
    <source>
        <dbReference type="EMBL" id="RTR15524.1"/>
    </source>
</evidence>
<dbReference type="AlphaFoldDB" id="A0A431VAV9"/>
<name>A0A431VAV9_9PROT</name>
<keyword evidence="2" id="KW-1185">Reference proteome</keyword>
<dbReference type="RefSeq" id="WP_126619862.1">
    <property type="nucleotide sequence ID" value="NZ_JBHUCY010000017.1"/>
</dbReference>
<sequence>MIESAVYRDLLAVVRVEQERLLTAAKGAEHEFREAHFRARSQLHWKEWGTYMPYLRMRAAGIGCLWGIMTFHGPQTKRQVRLKEFGRKAKWRYTPAQFPDAKAWEVEAIEKAEEVFERVRRRTAFLAKIVQVTKGAAATEGVRLAGKAEGRTAAINTEAEGYRSVLDDWVPPSRLQCEPEQGE</sequence>
<comment type="caution">
    <text evidence="1">The sequence shown here is derived from an EMBL/GenBank/DDBJ whole genome shotgun (WGS) entry which is preliminary data.</text>
</comment>
<gene>
    <name evidence="1" type="ORF">EJ903_22985</name>
</gene>
<proteinExistence type="predicted"/>
<dbReference type="InterPro" id="IPR045809">
    <property type="entry name" value="MobI"/>
</dbReference>
<dbReference type="EMBL" id="RXMA01000034">
    <property type="protein sequence ID" value="RTR15524.1"/>
    <property type="molecule type" value="Genomic_DNA"/>
</dbReference>